<feature type="binding site" evidence="9">
    <location>
        <position position="306"/>
    </location>
    <ligand>
        <name>Mg(2+)</name>
        <dbReference type="ChEBI" id="CHEBI:18420"/>
    </ligand>
</feature>
<feature type="binding site" evidence="9">
    <location>
        <position position="352"/>
    </location>
    <ligand>
        <name>Zn(2+)</name>
        <dbReference type="ChEBI" id="CHEBI:29105"/>
        <label>2</label>
    </ligand>
</feature>
<dbReference type="Gene3D" id="3.40.720.10">
    <property type="entry name" value="Alkaline Phosphatase, subunit A"/>
    <property type="match status" value="1"/>
</dbReference>
<sequence length="551" mass="60946">MANEHDTLLPVHEQHVRDEPNRVSWRLKKVHYILLSVVFMAIGFFFFLPFLAKKKVGPKPKYAVMMVSDGMGPASLSMSRSFAEYITGDKDYILPLDKHLIGSSRTRSSSSLITDSAAGATAFSCAAKSYNGAVGVLDGGKACGTLLEAAKEAGYLTGMVVTSRITDATPASFSSHVANRFMQSLIAEYQVGMGPLGRSTDLMFGGGLCSFLPNSSYQSCRADDLDLLKYAKAEQDFNVLLDRAEFDDSTRHQLPLLGLFSGRHMDYNIDRDPKSQPSLTEMVESALDTLYKFSQSTGKGFFLLIEGSRIDMASHNNDPVAHVHDVLEYNRAFQKASDFIEKTGGVLISTSDHETGGLTVGRQVTPEYPDYIWKPEVLERATHSFEYLAKSIMIHEESELRSYIQNSIFPALGIKKPSHKMVNSLYDARSNVFELISRMSLIIGEQAQIGYTTHGHTAVDVNVYGSGDAIRDIRGNIENIEIGKYLEEYLGISLDQVTSKLTDAPIYGDPDRGFKAGAFVHEILEKHSEVNTREYEDYLASSAKRGHSVEL</sequence>
<keyword evidence="7 9" id="KW-0460">Magnesium</keyword>
<dbReference type="GO" id="GO:0046872">
    <property type="term" value="F:metal ion binding"/>
    <property type="evidence" value="ECO:0007669"/>
    <property type="project" value="UniProtKB-KW"/>
</dbReference>
<evidence type="ECO:0000256" key="1">
    <source>
        <dbReference type="ARBA" id="ARBA00005984"/>
    </source>
</evidence>
<dbReference type="Pfam" id="PF00245">
    <property type="entry name" value="Alk_phosphatase"/>
    <property type="match status" value="1"/>
</dbReference>
<evidence type="ECO:0000256" key="5">
    <source>
        <dbReference type="ARBA" id="ARBA00022801"/>
    </source>
</evidence>
<dbReference type="PROSITE" id="PS00123">
    <property type="entry name" value="ALKALINE_PHOSPHATASE"/>
    <property type="match status" value="1"/>
</dbReference>
<dbReference type="Gene3D" id="1.10.60.40">
    <property type="match status" value="1"/>
</dbReference>
<dbReference type="SMART" id="SM00098">
    <property type="entry name" value="alkPPc"/>
    <property type="match status" value="1"/>
</dbReference>
<dbReference type="CDD" id="cd16012">
    <property type="entry name" value="ALP"/>
    <property type="match status" value="1"/>
</dbReference>
<keyword evidence="6 9" id="KW-0862">Zinc</keyword>
<feature type="transmembrane region" description="Helical" evidence="12">
    <location>
        <begin position="30"/>
        <end position="52"/>
    </location>
</feature>
<dbReference type="InterPro" id="IPR018299">
    <property type="entry name" value="Alkaline_phosphatase_AS"/>
</dbReference>
<evidence type="ECO:0000256" key="10">
    <source>
        <dbReference type="RuleBase" id="RU003946"/>
    </source>
</evidence>
<accession>A0AAE9WG35</accession>
<keyword evidence="3" id="KW-0597">Phosphoprotein</keyword>
<evidence type="ECO:0000313" key="13">
    <source>
        <dbReference type="EMBL" id="WBW74577.1"/>
    </source>
</evidence>
<evidence type="ECO:0000256" key="11">
    <source>
        <dbReference type="RuleBase" id="RU003947"/>
    </source>
</evidence>
<dbReference type="GO" id="GO:0000329">
    <property type="term" value="C:fungal-type vacuole membrane"/>
    <property type="evidence" value="ECO:0007669"/>
    <property type="project" value="TreeGrafter"/>
</dbReference>
<keyword evidence="5 11" id="KW-0378">Hydrolase</keyword>
<evidence type="ECO:0000256" key="4">
    <source>
        <dbReference type="ARBA" id="ARBA00022723"/>
    </source>
</evidence>
<keyword evidence="12" id="KW-0812">Transmembrane</keyword>
<comment type="similarity">
    <text evidence="1 10">Belongs to the alkaline phosphatase family.</text>
</comment>
<evidence type="ECO:0000256" key="2">
    <source>
        <dbReference type="ARBA" id="ARBA00012647"/>
    </source>
</evidence>
<comment type="cofactor">
    <cofactor evidence="9">
        <name>Mg(2+)</name>
        <dbReference type="ChEBI" id="CHEBI:18420"/>
    </cofactor>
    <text evidence="9">Binds 1 Mg(2+) ion.</text>
</comment>
<dbReference type="EMBL" id="CP115612">
    <property type="protein sequence ID" value="WBW74577.1"/>
    <property type="molecule type" value="Genomic_DNA"/>
</dbReference>
<reference evidence="13 14" key="1">
    <citation type="journal article" date="2023" name="G3 (Bethesda)">
        <title>A high-quality reference genome for the fission yeast Schizosaccharomyces osmophilus.</title>
        <authorList>
            <person name="Jia G.S."/>
            <person name="Zhang W.C."/>
            <person name="Liang Y."/>
            <person name="Liu X.H."/>
            <person name="Rhind N."/>
            <person name="Pidoux A."/>
            <person name="Brysch-Herzberg M."/>
            <person name="Du L.L."/>
        </authorList>
    </citation>
    <scope>NUCLEOTIDE SEQUENCE [LARGE SCALE GENOMIC DNA]</scope>
    <source>
        <strain evidence="13 14">CBS 15793</strain>
    </source>
</reference>
<dbReference type="Proteomes" id="UP001212411">
    <property type="component" value="Chromosome 2"/>
</dbReference>
<keyword evidence="14" id="KW-1185">Reference proteome</keyword>
<dbReference type="PANTHER" id="PTHR11596">
    <property type="entry name" value="ALKALINE PHOSPHATASE"/>
    <property type="match status" value="1"/>
</dbReference>
<gene>
    <name evidence="13" type="primary">pho8</name>
    <name evidence="13" type="ORF">SOMG_03802</name>
</gene>
<dbReference type="PANTHER" id="PTHR11596:SF5">
    <property type="entry name" value="ALKALINE PHOSPHATASE"/>
    <property type="match status" value="1"/>
</dbReference>
<feature type="binding site" evidence="9">
    <location>
        <position position="169"/>
    </location>
    <ligand>
        <name>Mg(2+)</name>
        <dbReference type="ChEBI" id="CHEBI:18420"/>
    </ligand>
</feature>
<dbReference type="PRINTS" id="PR00113">
    <property type="entry name" value="ALKPHPHTASE"/>
</dbReference>
<feature type="binding site" evidence="9">
    <location>
        <position position="69"/>
    </location>
    <ligand>
        <name>Zn(2+)</name>
        <dbReference type="ChEBI" id="CHEBI:29105"/>
        <label>2</label>
    </ligand>
</feature>
<evidence type="ECO:0000256" key="12">
    <source>
        <dbReference type="SAM" id="Phobius"/>
    </source>
</evidence>
<feature type="active site" description="Phosphoserine intermediate" evidence="8">
    <location>
        <position position="116"/>
    </location>
</feature>
<feature type="binding site" evidence="9">
    <location>
        <position position="353"/>
    </location>
    <ligand>
        <name>Zn(2+)</name>
        <dbReference type="ChEBI" id="CHEBI:29105"/>
        <label>1</label>
    </ligand>
</feature>
<dbReference type="InterPro" id="IPR017850">
    <property type="entry name" value="Alkaline_phosphatase_core_sf"/>
</dbReference>
<evidence type="ECO:0000256" key="3">
    <source>
        <dbReference type="ARBA" id="ARBA00022553"/>
    </source>
</evidence>
<evidence type="ECO:0000256" key="9">
    <source>
        <dbReference type="PIRSR" id="PIRSR601952-2"/>
    </source>
</evidence>
<evidence type="ECO:0000313" key="14">
    <source>
        <dbReference type="Proteomes" id="UP001212411"/>
    </source>
</evidence>
<feature type="binding site" evidence="9">
    <location>
        <position position="315"/>
    </location>
    <ligand>
        <name>Zn(2+)</name>
        <dbReference type="ChEBI" id="CHEBI:29105"/>
        <label>2</label>
    </ligand>
</feature>
<feature type="binding site" evidence="9">
    <location>
        <position position="167"/>
    </location>
    <ligand>
        <name>Mg(2+)</name>
        <dbReference type="ChEBI" id="CHEBI:18420"/>
    </ligand>
</feature>
<protein>
    <recommendedName>
        <fullName evidence="2 11">Alkaline phosphatase</fullName>
        <ecNumber evidence="2 11">3.1.3.1</ecNumber>
    </recommendedName>
</protein>
<feature type="binding site" evidence="9">
    <location>
        <position position="456"/>
    </location>
    <ligand>
        <name>Zn(2+)</name>
        <dbReference type="ChEBI" id="CHEBI:29105"/>
        <label>2</label>
    </ligand>
</feature>
<keyword evidence="4 9" id="KW-0479">Metal-binding</keyword>
<dbReference type="InterPro" id="IPR001952">
    <property type="entry name" value="Alkaline_phosphatase"/>
</dbReference>
<dbReference type="KEGG" id="som:SOMG_03802"/>
<evidence type="ECO:0000256" key="7">
    <source>
        <dbReference type="ARBA" id="ARBA00022842"/>
    </source>
</evidence>
<name>A0AAE9WG35_9SCHI</name>
<organism evidence="13 14">
    <name type="scientific">Schizosaccharomyces osmophilus</name>
    <dbReference type="NCBI Taxonomy" id="2545709"/>
    <lineage>
        <taxon>Eukaryota</taxon>
        <taxon>Fungi</taxon>
        <taxon>Dikarya</taxon>
        <taxon>Ascomycota</taxon>
        <taxon>Taphrinomycotina</taxon>
        <taxon>Schizosaccharomycetes</taxon>
        <taxon>Schizosaccharomycetales</taxon>
        <taxon>Schizosaccharomycetaceae</taxon>
        <taxon>Schizosaccharomyces</taxon>
    </lineage>
</organism>
<dbReference type="SUPFAM" id="SSF53649">
    <property type="entry name" value="Alkaline phosphatase-like"/>
    <property type="match status" value="1"/>
</dbReference>
<feature type="binding site" evidence="9">
    <location>
        <position position="311"/>
    </location>
    <ligand>
        <name>Zn(2+)</name>
        <dbReference type="ChEBI" id="CHEBI:29105"/>
        <label>2</label>
    </ligand>
</feature>
<keyword evidence="12" id="KW-1133">Transmembrane helix</keyword>
<proteinExistence type="inferred from homology"/>
<dbReference type="GO" id="GO:0004035">
    <property type="term" value="F:alkaline phosphatase activity"/>
    <property type="evidence" value="ECO:0007669"/>
    <property type="project" value="UniProtKB-EC"/>
</dbReference>
<keyword evidence="12" id="KW-0472">Membrane</keyword>
<dbReference type="AlphaFoldDB" id="A0AAE9WG35"/>
<evidence type="ECO:0000256" key="6">
    <source>
        <dbReference type="ARBA" id="ARBA00022833"/>
    </source>
</evidence>
<dbReference type="EC" id="3.1.3.1" evidence="2 11"/>
<comment type="catalytic activity">
    <reaction evidence="11">
        <text>a phosphate monoester + H2O = an alcohol + phosphate</text>
        <dbReference type="Rhea" id="RHEA:15017"/>
        <dbReference type="ChEBI" id="CHEBI:15377"/>
        <dbReference type="ChEBI" id="CHEBI:30879"/>
        <dbReference type="ChEBI" id="CHEBI:43474"/>
        <dbReference type="ChEBI" id="CHEBI:67140"/>
        <dbReference type="EC" id="3.1.3.1"/>
    </reaction>
</comment>
<comment type="cofactor">
    <cofactor evidence="9">
        <name>Zn(2+)</name>
        <dbReference type="ChEBI" id="CHEBI:29105"/>
    </cofactor>
    <text evidence="9">Binds 2 Zn(2+) ions.</text>
</comment>
<dbReference type="RefSeq" id="XP_056038820.1">
    <property type="nucleotide sequence ID" value="XM_056182589.1"/>
</dbReference>
<feature type="binding site" evidence="9">
    <location>
        <position position="69"/>
    </location>
    <ligand>
        <name>Mg(2+)</name>
        <dbReference type="ChEBI" id="CHEBI:18420"/>
    </ligand>
</feature>
<dbReference type="GeneID" id="80877278"/>
<evidence type="ECO:0000256" key="8">
    <source>
        <dbReference type="PIRSR" id="PIRSR601952-1"/>
    </source>
</evidence>